<keyword evidence="2" id="KW-1185">Reference proteome</keyword>
<proteinExistence type="predicted"/>
<dbReference type="AlphaFoldDB" id="A0A8C5BXH6"/>
<dbReference type="GeneTree" id="ENSGT01150000287408"/>
<accession>A0A8C5BXH6</accession>
<evidence type="ECO:0000313" key="1">
    <source>
        <dbReference type="Ensembl" id="ENSGMOP00000053497.1"/>
    </source>
</evidence>
<organism evidence="1 2">
    <name type="scientific">Gadus morhua</name>
    <name type="common">Atlantic cod</name>
    <dbReference type="NCBI Taxonomy" id="8049"/>
    <lineage>
        <taxon>Eukaryota</taxon>
        <taxon>Metazoa</taxon>
        <taxon>Chordata</taxon>
        <taxon>Craniata</taxon>
        <taxon>Vertebrata</taxon>
        <taxon>Euteleostomi</taxon>
        <taxon>Actinopterygii</taxon>
        <taxon>Neopterygii</taxon>
        <taxon>Teleostei</taxon>
        <taxon>Neoteleostei</taxon>
        <taxon>Acanthomorphata</taxon>
        <taxon>Zeiogadaria</taxon>
        <taxon>Gadariae</taxon>
        <taxon>Gadiformes</taxon>
        <taxon>Gadoidei</taxon>
        <taxon>Gadidae</taxon>
        <taxon>Gadus</taxon>
    </lineage>
</organism>
<protein>
    <submittedName>
        <fullName evidence="1">Uncharacterized protein</fullName>
    </submittedName>
</protein>
<name>A0A8C5BXH6_GADMO</name>
<dbReference type="OMA" id="RHNDYIT"/>
<reference evidence="1" key="2">
    <citation type="submission" date="2025-09" db="UniProtKB">
        <authorList>
            <consortium name="Ensembl"/>
        </authorList>
    </citation>
    <scope>IDENTIFICATION</scope>
</reference>
<sequence>DSAMSALSSASSISCCSLNKGSSHTHPGLQFLDLLLSALHSNLLSFIQAVLEVLDGLFHVLLHALHVRTGVLLLLQLFCHHGSISNSLLGLVPTASLSLQGALKSIHHSLLIAFGLLHLFILLGQFALNLSLHLVELQLSPKDFALLMLERPLKSKSVTYFQLIHRLQIEKDGMVFYEHKVCLSLSGAGYRF</sequence>
<dbReference type="Ensembl" id="ENSGMOT00000033544.1">
    <property type="protein sequence ID" value="ENSGMOP00000053497.1"/>
    <property type="gene ID" value="ENSGMOG00000024978.1"/>
</dbReference>
<evidence type="ECO:0000313" key="2">
    <source>
        <dbReference type="Proteomes" id="UP000694546"/>
    </source>
</evidence>
<reference evidence="1" key="1">
    <citation type="submission" date="2025-08" db="UniProtKB">
        <authorList>
            <consortium name="Ensembl"/>
        </authorList>
    </citation>
    <scope>IDENTIFICATION</scope>
</reference>
<dbReference type="Proteomes" id="UP000694546">
    <property type="component" value="Chromosome 23"/>
</dbReference>